<organism evidence="1">
    <name type="scientific">Anguilla anguilla</name>
    <name type="common">European freshwater eel</name>
    <name type="synonym">Muraena anguilla</name>
    <dbReference type="NCBI Taxonomy" id="7936"/>
    <lineage>
        <taxon>Eukaryota</taxon>
        <taxon>Metazoa</taxon>
        <taxon>Chordata</taxon>
        <taxon>Craniata</taxon>
        <taxon>Vertebrata</taxon>
        <taxon>Euteleostomi</taxon>
        <taxon>Actinopterygii</taxon>
        <taxon>Neopterygii</taxon>
        <taxon>Teleostei</taxon>
        <taxon>Anguilliformes</taxon>
        <taxon>Anguillidae</taxon>
        <taxon>Anguilla</taxon>
    </lineage>
</organism>
<protein>
    <recommendedName>
        <fullName evidence="2">Tc1-like transposase DDE domain-containing protein</fullName>
    </recommendedName>
</protein>
<accession>A0A0E9WU42</accession>
<evidence type="ECO:0000313" key="1">
    <source>
        <dbReference type="EMBL" id="JAH93897.1"/>
    </source>
</evidence>
<dbReference type="GO" id="GO:0003676">
    <property type="term" value="F:nucleic acid binding"/>
    <property type="evidence" value="ECO:0007669"/>
    <property type="project" value="InterPro"/>
</dbReference>
<dbReference type="InterPro" id="IPR036397">
    <property type="entry name" value="RNaseH_sf"/>
</dbReference>
<dbReference type="EMBL" id="GBXM01014680">
    <property type="protein sequence ID" value="JAH93897.1"/>
    <property type="molecule type" value="Transcribed_RNA"/>
</dbReference>
<dbReference type="AlphaFoldDB" id="A0A0E9WU42"/>
<sequence length="81" mass="9471">MFCTNTPRRSKFVGFLLNKRCGTVYQLQHLCLSRRQCSCHQSRAWNVTLWFKEHDIDIIHVSWPSQSPDLNSVEHLGGILE</sequence>
<reference evidence="1" key="2">
    <citation type="journal article" date="2015" name="Fish Shellfish Immunol.">
        <title>Early steps in the European eel (Anguilla anguilla)-Vibrio vulnificus interaction in the gills: Role of the RtxA13 toxin.</title>
        <authorList>
            <person name="Callol A."/>
            <person name="Pajuelo D."/>
            <person name="Ebbesson L."/>
            <person name="Teles M."/>
            <person name="MacKenzie S."/>
            <person name="Amaro C."/>
        </authorList>
    </citation>
    <scope>NUCLEOTIDE SEQUENCE</scope>
</reference>
<reference evidence="1" key="1">
    <citation type="submission" date="2014-11" db="EMBL/GenBank/DDBJ databases">
        <authorList>
            <person name="Amaro Gonzalez C."/>
        </authorList>
    </citation>
    <scope>NUCLEOTIDE SEQUENCE</scope>
</reference>
<name>A0A0E9WU42_ANGAN</name>
<evidence type="ECO:0008006" key="2">
    <source>
        <dbReference type="Google" id="ProtNLM"/>
    </source>
</evidence>
<dbReference type="Gene3D" id="3.30.420.10">
    <property type="entry name" value="Ribonuclease H-like superfamily/Ribonuclease H"/>
    <property type="match status" value="1"/>
</dbReference>
<proteinExistence type="predicted"/>